<dbReference type="PANTHER" id="PTHR45339:SF1">
    <property type="entry name" value="HYBRID SIGNAL TRANSDUCTION HISTIDINE KINASE J"/>
    <property type="match status" value="1"/>
</dbReference>
<reference evidence="18 19" key="1">
    <citation type="submission" date="2023-03" db="EMBL/GenBank/DDBJ databases">
        <title>Thalassotalea loyana LMG 22536T draft genome sequence.</title>
        <authorList>
            <person name="Sawabe T."/>
        </authorList>
    </citation>
    <scope>NUCLEOTIDE SEQUENCE [LARGE SCALE GENOMIC DNA]</scope>
    <source>
        <strain evidence="18 19">LMG 22536</strain>
    </source>
</reference>
<keyword evidence="6" id="KW-0812">Transmembrane</keyword>
<comment type="catalytic activity">
    <reaction evidence="1">
        <text>ATP + protein L-histidine = ADP + protein N-phospho-L-histidine.</text>
        <dbReference type="EC" id="2.7.13.3"/>
    </reaction>
</comment>
<keyword evidence="10" id="KW-0902">Two-component regulatory system</keyword>
<dbReference type="PANTHER" id="PTHR45339">
    <property type="entry name" value="HYBRID SIGNAL TRANSDUCTION HISTIDINE KINASE J"/>
    <property type="match status" value="1"/>
</dbReference>
<gene>
    <name evidence="18" type="ORF">tloyanaT_36550</name>
</gene>
<dbReference type="CDD" id="cd17546">
    <property type="entry name" value="REC_hyHK_CKI1_RcsC-like"/>
    <property type="match status" value="2"/>
</dbReference>
<dbReference type="SUPFAM" id="SSF55874">
    <property type="entry name" value="ATPase domain of HSP90 chaperone/DNA topoisomerase II/histidine kinase"/>
    <property type="match status" value="1"/>
</dbReference>
<dbReference type="Pfam" id="PF01627">
    <property type="entry name" value="Hpt"/>
    <property type="match status" value="1"/>
</dbReference>
<evidence type="ECO:0000256" key="8">
    <source>
        <dbReference type="ARBA" id="ARBA00022840"/>
    </source>
</evidence>
<feature type="domain" description="HPt" evidence="17">
    <location>
        <begin position="745"/>
        <end position="842"/>
    </location>
</feature>
<feature type="modified residue" description="4-aspartylphosphate" evidence="13">
    <location>
        <position position="483"/>
    </location>
</feature>
<dbReference type="PRINTS" id="PR00344">
    <property type="entry name" value="BCTRLSENSOR"/>
</dbReference>
<dbReference type="InterPro" id="IPR001789">
    <property type="entry name" value="Sig_transdc_resp-reg_receiver"/>
</dbReference>
<dbReference type="PROSITE" id="PS50894">
    <property type="entry name" value="HPT"/>
    <property type="match status" value="1"/>
</dbReference>
<dbReference type="CDD" id="cd00082">
    <property type="entry name" value="HisKA"/>
    <property type="match status" value="1"/>
</dbReference>
<evidence type="ECO:0000259" key="16">
    <source>
        <dbReference type="PROSITE" id="PS50110"/>
    </source>
</evidence>
<keyword evidence="5 13" id="KW-0597">Phosphoprotein</keyword>
<dbReference type="InterPro" id="IPR036097">
    <property type="entry name" value="HisK_dim/P_sf"/>
</dbReference>
<keyword evidence="7" id="KW-0547">Nucleotide-binding</keyword>
<evidence type="ECO:0000256" key="9">
    <source>
        <dbReference type="ARBA" id="ARBA00022989"/>
    </source>
</evidence>
<dbReference type="Gene3D" id="1.20.120.160">
    <property type="entry name" value="HPT domain"/>
    <property type="match status" value="1"/>
</dbReference>
<feature type="coiled-coil region" evidence="14">
    <location>
        <begin position="137"/>
        <end position="178"/>
    </location>
</feature>
<evidence type="ECO:0000259" key="17">
    <source>
        <dbReference type="PROSITE" id="PS50894"/>
    </source>
</evidence>
<dbReference type="Gene3D" id="3.40.50.2300">
    <property type="match status" value="2"/>
</dbReference>
<evidence type="ECO:0000256" key="10">
    <source>
        <dbReference type="ARBA" id="ARBA00023012"/>
    </source>
</evidence>
<dbReference type="InterPro" id="IPR005467">
    <property type="entry name" value="His_kinase_dom"/>
</dbReference>
<dbReference type="Proteomes" id="UP001157134">
    <property type="component" value="Unassembled WGS sequence"/>
</dbReference>
<dbReference type="EMBL" id="BSSV01000012">
    <property type="protein sequence ID" value="GLX87402.1"/>
    <property type="molecule type" value="Genomic_DNA"/>
</dbReference>
<evidence type="ECO:0000256" key="12">
    <source>
        <dbReference type="PROSITE-ProRule" id="PRU00110"/>
    </source>
</evidence>
<evidence type="ECO:0000256" key="14">
    <source>
        <dbReference type="SAM" id="Coils"/>
    </source>
</evidence>
<keyword evidence="9" id="KW-1133">Transmembrane helix</keyword>
<keyword evidence="4" id="KW-1003">Cell membrane</keyword>
<keyword evidence="8" id="KW-0067">ATP-binding</keyword>
<evidence type="ECO:0000313" key="19">
    <source>
        <dbReference type="Proteomes" id="UP001157134"/>
    </source>
</evidence>
<dbReference type="SUPFAM" id="SSF52172">
    <property type="entry name" value="CheY-like"/>
    <property type="match status" value="2"/>
</dbReference>
<evidence type="ECO:0000256" key="4">
    <source>
        <dbReference type="ARBA" id="ARBA00022475"/>
    </source>
</evidence>
<dbReference type="InterPro" id="IPR003594">
    <property type="entry name" value="HATPase_dom"/>
</dbReference>
<evidence type="ECO:0000256" key="13">
    <source>
        <dbReference type="PROSITE-ProRule" id="PRU00169"/>
    </source>
</evidence>
<evidence type="ECO:0000256" key="6">
    <source>
        <dbReference type="ARBA" id="ARBA00022692"/>
    </source>
</evidence>
<dbReference type="PROSITE" id="PS50110">
    <property type="entry name" value="RESPONSE_REGULATORY"/>
    <property type="match status" value="2"/>
</dbReference>
<comment type="subcellular location">
    <subcellularLocation>
        <location evidence="2">Cell membrane</location>
        <topology evidence="2">Multi-pass membrane protein</topology>
    </subcellularLocation>
</comment>
<evidence type="ECO:0000256" key="1">
    <source>
        <dbReference type="ARBA" id="ARBA00000085"/>
    </source>
</evidence>
<dbReference type="Pfam" id="PF00072">
    <property type="entry name" value="Response_reg"/>
    <property type="match status" value="2"/>
</dbReference>
<feature type="domain" description="Response regulatory" evidence="16">
    <location>
        <begin position="434"/>
        <end position="548"/>
    </location>
</feature>
<feature type="modified residue" description="Phosphohistidine" evidence="12">
    <location>
        <position position="784"/>
    </location>
</feature>
<evidence type="ECO:0000256" key="11">
    <source>
        <dbReference type="ARBA" id="ARBA00023136"/>
    </source>
</evidence>
<keyword evidence="11" id="KW-0472">Membrane</keyword>
<dbReference type="Gene3D" id="3.30.565.10">
    <property type="entry name" value="Histidine kinase-like ATPase, C-terminal domain"/>
    <property type="match status" value="1"/>
</dbReference>
<dbReference type="InterPro" id="IPR036641">
    <property type="entry name" value="HPT_dom_sf"/>
</dbReference>
<organism evidence="18 19">
    <name type="scientific">Thalassotalea loyana</name>
    <dbReference type="NCBI Taxonomy" id="280483"/>
    <lineage>
        <taxon>Bacteria</taxon>
        <taxon>Pseudomonadati</taxon>
        <taxon>Pseudomonadota</taxon>
        <taxon>Gammaproteobacteria</taxon>
        <taxon>Alteromonadales</taxon>
        <taxon>Colwelliaceae</taxon>
        <taxon>Thalassotalea</taxon>
    </lineage>
</organism>
<evidence type="ECO:0000256" key="2">
    <source>
        <dbReference type="ARBA" id="ARBA00004651"/>
    </source>
</evidence>
<dbReference type="InterPro" id="IPR011006">
    <property type="entry name" value="CheY-like_superfamily"/>
</dbReference>
<name>A0ABQ6HH44_9GAMM</name>
<evidence type="ECO:0000256" key="7">
    <source>
        <dbReference type="ARBA" id="ARBA00022741"/>
    </source>
</evidence>
<dbReference type="CDD" id="cd16922">
    <property type="entry name" value="HATPase_EvgS-ArcB-TorS-like"/>
    <property type="match status" value="1"/>
</dbReference>
<evidence type="ECO:0000256" key="3">
    <source>
        <dbReference type="ARBA" id="ARBA00012438"/>
    </source>
</evidence>
<dbReference type="Pfam" id="PF00512">
    <property type="entry name" value="HisKA"/>
    <property type="match status" value="1"/>
</dbReference>
<accession>A0ABQ6HH44</accession>
<dbReference type="Gene3D" id="1.10.287.130">
    <property type="match status" value="1"/>
</dbReference>
<dbReference type="RefSeq" id="WP_284301446.1">
    <property type="nucleotide sequence ID" value="NZ_BSSV01000012.1"/>
</dbReference>
<feature type="modified residue" description="4-aspartylphosphate" evidence="13">
    <location>
        <position position="626"/>
    </location>
</feature>
<keyword evidence="14" id="KW-0175">Coiled coil</keyword>
<dbReference type="InterPro" id="IPR003661">
    <property type="entry name" value="HisK_dim/P_dom"/>
</dbReference>
<protein>
    <recommendedName>
        <fullName evidence="3">histidine kinase</fullName>
        <ecNumber evidence="3">2.7.13.3</ecNumber>
    </recommendedName>
</protein>
<evidence type="ECO:0000313" key="18">
    <source>
        <dbReference type="EMBL" id="GLX87402.1"/>
    </source>
</evidence>
<comment type="caution">
    <text evidence="18">The sequence shown here is derived from an EMBL/GenBank/DDBJ whole genome shotgun (WGS) entry which is preliminary data.</text>
</comment>
<sequence>MTDIANSQIDSKDSIYFLREKLFDVGIMCGIENILMTRAVAYLSAVLKQALAQNRQGYQFIISHQTSANQHQLVFKFILSKQLELTMLPSNVSFLRNSDVIDSSTDKYCVLMNMGLSRQQSELIVDNYHTITQLFSHKSRQELLRELKAKNDSLENHSKQLEKEVKQRTQEFELAKVQADLASQAKSDFLANMSHEIRTPMNAIIGMSHLVLQTELDRKQKNYVEKVHLSAESLLGILNDILDFSKIEAGKLDIECIPFRLESVMDNLANLISFKADEKQLELLFDIDLDVPNALVGDPLRLGQILINLANNAVKFTQTGQIVVRVRVNSLQENNLVLRFSVIDSGIGMTKDQQNKLFQSFSQADSSTTRKYGGTGLGLTISKRLASLMGGDIWVDSQRGVGSTFEFDVQLSVQEAPEQSADLKKNLVELKNLHVLTVDDNKTANEIMGYILKSFGFQVTAVNCGQEAIERVKTTSFDLAIVDWKMPELDGISTAEKIKQYLDIPIILVTAAGLSDQVEQAKHANLLASALNKPVSASSIHDAIMESFGYQVEHEKTRQQINTRQHQSDVMHLAGANILLVEDNALNQELAVEFLTSNDIKVTVVENGLKALNQVKLVDYDGVLMDCQMPVMDGYEATRKIRELGGKYEHLPIIAMTANVMSSDQERSVKAGMNDHIGKPIRVDEMFATMAKWITPSSPISTNESNNINGSKHGQFNHHGDSFQTFLDSLSLVDINAGLKNSQYNNDLYRRLITQFVQSQQGFIADYKQALDAGNFELCARLAHTLKGLVATIGCRALYQPMSELEKSSESKEHGKCVVLMEQIIPIFQDLMYELKQLPNAEQQKNTEKKHLEPSQLQALLTELLNECEQYHSTAPDFVGEILRFEISDKDRLILKNVQKLLEQYEFDDVVELLNNSYQL</sequence>
<dbReference type="InterPro" id="IPR004358">
    <property type="entry name" value="Sig_transdc_His_kin-like_C"/>
</dbReference>
<dbReference type="SMART" id="SM00448">
    <property type="entry name" value="REC"/>
    <property type="match status" value="2"/>
</dbReference>
<keyword evidence="19" id="KW-1185">Reference proteome</keyword>
<dbReference type="Pfam" id="PF02518">
    <property type="entry name" value="HATPase_c"/>
    <property type="match status" value="1"/>
</dbReference>
<dbReference type="SMART" id="SM00388">
    <property type="entry name" value="HisKA"/>
    <property type="match status" value="1"/>
</dbReference>
<dbReference type="EC" id="2.7.13.3" evidence="3"/>
<dbReference type="SUPFAM" id="SSF47226">
    <property type="entry name" value="Histidine-containing phosphotransfer domain, HPT domain"/>
    <property type="match status" value="1"/>
</dbReference>
<dbReference type="SUPFAM" id="SSF47384">
    <property type="entry name" value="Homodimeric domain of signal transducing histidine kinase"/>
    <property type="match status" value="1"/>
</dbReference>
<feature type="domain" description="Histidine kinase" evidence="15">
    <location>
        <begin position="192"/>
        <end position="413"/>
    </location>
</feature>
<feature type="domain" description="Response regulatory" evidence="16">
    <location>
        <begin position="577"/>
        <end position="694"/>
    </location>
</feature>
<dbReference type="SMART" id="SM00387">
    <property type="entry name" value="HATPase_c"/>
    <property type="match status" value="1"/>
</dbReference>
<evidence type="ECO:0000256" key="5">
    <source>
        <dbReference type="ARBA" id="ARBA00022553"/>
    </source>
</evidence>
<proteinExistence type="predicted"/>
<dbReference type="PROSITE" id="PS50109">
    <property type="entry name" value="HIS_KIN"/>
    <property type="match status" value="1"/>
</dbReference>
<dbReference type="InterPro" id="IPR036890">
    <property type="entry name" value="HATPase_C_sf"/>
</dbReference>
<dbReference type="InterPro" id="IPR008207">
    <property type="entry name" value="Sig_transdc_His_kin_Hpt_dom"/>
</dbReference>
<evidence type="ECO:0000259" key="15">
    <source>
        <dbReference type="PROSITE" id="PS50109"/>
    </source>
</evidence>